<evidence type="ECO:0000256" key="1">
    <source>
        <dbReference type="PROSITE-ProRule" id="PRU00175"/>
    </source>
</evidence>
<keyword evidence="1" id="KW-0862">Zinc</keyword>
<dbReference type="CDD" id="cd22249">
    <property type="entry name" value="UDM1_RNF168_RNF169-like"/>
    <property type="match status" value="1"/>
</dbReference>
<dbReference type="Gene3D" id="3.30.40.10">
    <property type="entry name" value="Zinc/RING finger domain, C3HC4 (zinc finger)"/>
    <property type="match status" value="1"/>
</dbReference>
<gene>
    <name evidence="4" type="ORF">ANE_LOCUS12628</name>
</gene>
<dbReference type="AlphaFoldDB" id="A0A565BMT1"/>
<dbReference type="PANTHER" id="PTHR46405:SF3">
    <property type="entry name" value="RING_U-BOX SUPERFAMILY PROTEIN"/>
    <property type="match status" value="1"/>
</dbReference>
<dbReference type="PROSITE" id="PS50089">
    <property type="entry name" value="ZF_RING_2"/>
    <property type="match status" value="1"/>
</dbReference>
<name>A0A565BMT1_9BRAS</name>
<dbReference type="Pfam" id="PF13920">
    <property type="entry name" value="zf-C3HC4_3"/>
    <property type="match status" value="1"/>
</dbReference>
<evidence type="ECO:0000313" key="4">
    <source>
        <dbReference type="EMBL" id="VVB02184.1"/>
    </source>
</evidence>
<accession>A0A565BMT1</accession>
<dbReference type="SUPFAM" id="SSF57850">
    <property type="entry name" value="RING/U-box"/>
    <property type="match status" value="1"/>
</dbReference>
<feature type="region of interest" description="Disordered" evidence="2">
    <location>
        <begin position="603"/>
        <end position="632"/>
    </location>
</feature>
<sequence length="712" mass="79063">MGCTVREKHVRPNRKTRSVKPEFDPCCLFDRKGLSRSIVESSLKHLVYHPGLLDSGPDSNPSGNFEENGWGYCTEEQLEDILLKHLEFLYNQAISKLVALGYDDDVALRAILSNGYCYGGMDVLTNILHNSLAYLNSSPGEGSNGNNEDDQSETVFTDLRQLEEYSLAGMIYLLQQVKPHLSKGDAMWCLLMSELHVGRASTMDIPGSGNGDGANVEGVGAGSSIVNGVGAMVPALCRFHGGWGFGNGRGPEFSGNGFSSYGEEFTLQREIDCPRRFNLSPSMKSLLRENVAAFAAGFRASMKQKKQMQMQSDSSGNSLSCTAAATCSDKCEQPRNSGSEESVSSVLEKFRDLNLDDNIDSAPKELKDDTLIGLLHQVQDLKKQVKDRKDWAQKKAMQAAQKVSDELAELKSLRSERDETQRLKKGKHTREDSTIKRLQDMENALRKACGQVDKANAIARTLENQNAEIRAEMESSKLSASESLTACMEASKKEKKCLKKLLVWEKQKMKLQDEITAEKEKIKALNSALAQITQEEKEYEAKWRQEQKAKEQALAQVEEEQRSKEATEASNKRKVESLRLKIEIDFQRHKDDLQRLEQELSGLNKASSTDSSLQSNKTSHTKSKSGNKSKGEAMSKLLEELDRLDGSYEKEANYDRECLICLKDEVSVVFLPCAHQVVCASCSDSFMGGGKATCPCCRAPVQQRIRVFGATS</sequence>
<dbReference type="InterPro" id="IPR046527">
    <property type="entry name" value="PIR2-like_helical"/>
</dbReference>
<dbReference type="PANTHER" id="PTHR46405">
    <property type="entry name" value="OS05G0141500 PROTEIN"/>
    <property type="match status" value="1"/>
</dbReference>
<evidence type="ECO:0000313" key="5">
    <source>
        <dbReference type="Proteomes" id="UP000489600"/>
    </source>
</evidence>
<dbReference type="CDD" id="cd23128">
    <property type="entry name" value="RING-HC_MIP1-like"/>
    <property type="match status" value="1"/>
</dbReference>
<dbReference type="Pfam" id="PF20235">
    <property type="entry name" value="PIR2-like_helical"/>
    <property type="match status" value="1"/>
</dbReference>
<dbReference type="OrthoDB" id="1711136at2759"/>
<protein>
    <recommendedName>
        <fullName evidence="3">RING-type domain-containing protein</fullName>
    </recommendedName>
</protein>
<keyword evidence="1" id="KW-0479">Metal-binding</keyword>
<dbReference type="EMBL" id="CABITT030000004">
    <property type="protein sequence ID" value="VVB02184.1"/>
    <property type="molecule type" value="Genomic_DNA"/>
</dbReference>
<evidence type="ECO:0000259" key="3">
    <source>
        <dbReference type="PROSITE" id="PS50089"/>
    </source>
</evidence>
<dbReference type="InterPro" id="IPR013083">
    <property type="entry name" value="Znf_RING/FYVE/PHD"/>
</dbReference>
<dbReference type="InterPro" id="IPR046934">
    <property type="entry name" value="PIR2-like"/>
</dbReference>
<feature type="compositionally biased region" description="Polar residues" evidence="2">
    <location>
        <begin position="604"/>
        <end position="618"/>
    </location>
</feature>
<keyword evidence="5" id="KW-1185">Reference proteome</keyword>
<dbReference type="Proteomes" id="UP000489600">
    <property type="component" value="Unassembled WGS sequence"/>
</dbReference>
<comment type="caution">
    <text evidence="4">The sequence shown here is derived from an EMBL/GenBank/DDBJ whole genome shotgun (WGS) entry which is preliminary data.</text>
</comment>
<evidence type="ECO:0000256" key="2">
    <source>
        <dbReference type="SAM" id="MobiDB-lite"/>
    </source>
</evidence>
<keyword evidence="1" id="KW-0863">Zinc-finger</keyword>
<feature type="domain" description="RING-type" evidence="3">
    <location>
        <begin position="658"/>
        <end position="698"/>
    </location>
</feature>
<organism evidence="4 5">
    <name type="scientific">Arabis nemorensis</name>
    <dbReference type="NCBI Taxonomy" id="586526"/>
    <lineage>
        <taxon>Eukaryota</taxon>
        <taxon>Viridiplantae</taxon>
        <taxon>Streptophyta</taxon>
        <taxon>Embryophyta</taxon>
        <taxon>Tracheophyta</taxon>
        <taxon>Spermatophyta</taxon>
        <taxon>Magnoliopsida</taxon>
        <taxon>eudicotyledons</taxon>
        <taxon>Gunneridae</taxon>
        <taxon>Pentapetalae</taxon>
        <taxon>rosids</taxon>
        <taxon>malvids</taxon>
        <taxon>Brassicales</taxon>
        <taxon>Brassicaceae</taxon>
        <taxon>Arabideae</taxon>
        <taxon>Arabis</taxon>
    </lineage>
</organism>
<dbReference type="InterPro" id="IPR001841">
    <property type="entry name" value="Znf_RING"/>
</dbReference>
<reference evidence="4" key="1">
    <citation type="submission" date="2019-07" db="EMBL/GenBank/DDBJ databases">
        <authorList>
            <person name="Dittberner H."/>
        </authorList>
    </citation>
    <scope>NUCLEOTIDE SEQUENCE [LARGE SCALE GENOMIC DNA]</scope>
</reference>
<proteinExistence type="predicted"/>
<dbReference type="GO" id="GO:0008270">
    <property type="term" value="F:zinc ion binding"/>
    <property type="evidence" value="ECO:0007669"/>
    <property type="project" value="UniProtKB-KW"/>
</dbReference>